<keyword evidence="1" id="KW-0378">Hydrolase</keyword>
<feature type="signal peptide" evidence="2">
    <location>
        <begin position="1"/>
        <end position="31"/>
    </location>
</feature>
<evidence type="ECO:0000256" key="1">
    <source>
        <dbReference type="ARBA" id="ARBA00022801"/>
    </source>
</evidence>
<evidence type="ECO:0000313" key="4">
    <source>
        <dbReference type="Proteomes" id="UP000183529"/>
    </source>
</evidence>
<protein>
    <submittedName>
        <fullName evidence="3">Phospholipase C</fullName>
    </submittedName>
</protein>
<dbReference type="Pfam" id="PF04185">
    <property type="entry name" value="Phosphoesterase"/>
    <property type="match status" value="1"/>
</dbReference>
<dbReference type="AlphaFoldDB" id="A0AAQ1GM84"/>
<keyword evidence="2" id="KW-0732">Signal</keyword>
<proteinExistence type="predicted"/>
<dbReference type="PANTHER" id="PTHR31956:SF1">
    <property type="entry name" value="NON-SPECIFIC PHOSPHOLIPASE C1"/>
    <property type="match status" value="1"/>
</dbReference>
<dbReference type="CDD" id="cd16013">
    <property type="entry name" value="AcpA"/>
    <property type="match status" value="1"/>
</dbReference>
<dbReference type="Gene3D" id="3.40.720.10">
    <property type="entry name" value="Alkaline Phosphatase, subunit A"/>
    <property type="match status" value="2"/>
</dbReference>
<evidence type="ECO:0000256" key="2">
    <source>
        <dbReference type="SAM" id="SignalP"/>
    </source>
</evidence>
<organism evidence="3 4">
    <name type="scientific">Paraburkholderia tropica</name>
    <dbReference type="NCBI Taxonomy" id="92647"/>
    <lineage>
        <taxon>Bacteria</taxon>
        <taxon>Pseudomonadati</taxon>
        <taxon>Pseudomonadota</taxon>
        <taxon>Betaproteobacteria</taxon>
        <taxon>Burkholderiales</taxon>
        <taxon>Burkholderiaceae</taxon>
        <taxon>Paraburkholderia</taxon>
    </lineage>
</organism>
<dbReference type="GO" id="GO:0042578">
    <property type="term" value="F:phosphoric ester hydrolase activity"/>
    <property type="evidence" value="ECO:0007669"/>
    <property type="project" value="UniProtKB-ARBA"/>
</dbReference>
<dbReference type="Proteomes" id="UP000183529">
    <property type="component" value="Unassembled WGS sequence"/>
</dbReference>
<feature type="chain" id="PRO_5042865974" evidence="2">
    <location>
        <begin position="32"/>
        <end position="575"/>
    </location>
</feature>
<evidence type="ECO:0000313" key="3">
    <source>
        <dbReference type="EMBL" id="SEK12539.1"/>
    </source>
</evidence>
<dbReference type="EMBL" id="FNZM01000022">
    <property type="protein sequence ID" value="SEK12539.1"/>
    <property type="molecule type" value="Genomic_DNA"/>
</dbReference>
<reference evidence="3 4" key="1">
    <citation type="submission" date="2016-10" db="EMBL/GenBank/DDBJ databases">
        <authorList>
            <person name="Varghese N."/>
            <person name="Submissions S."/>
        </authorList>
    </citation>
    <scope>NUCLEOTIDE SEQUENCE [LARGE SCALE GENOMIC DNA]</scope>
    <source>
        <strain evidence="3 4">LMG 22274</strain>
    </source>
</reference>
<comment type="caution">
    <text evidence="3">The sequence shown here is derived from an EMBL/GenBank/DDBJ whole genome shotgun (WGS) entry which is preliminary data.</text>
</comment>
<accession>A0AAQ1GM84</accession>
<name>A0AAQ1GM84_9BURK</name>
<dbReference type="PROSITE" id="PS51257">
    <property type="entry name" value="PROKAR_LIPOPROTEIN"/>
    <property type="match status" value="1"/>
</dbReference>
<dbReference type="InterPro" id="IPR007312">
    <property type="entry name" value="Phosphoesterase"/>
</dbReference>
<dbReference type="InterPro" id="IPR017850">
    <property type="entry name" value="Alkaline_phosphatase_core_sf"/>
</dbReference>
<gene>
    <name evidence="3" type="ORF">SAMN05216550_12250</name>
</gene>
<sequence>MRRKVTAIALAAIASWLAACGSSTNSTTVSAQDALTTATPIKHLVVIYGENQSFDHYFGTYPNADNPSGEPAFTAASGTPTVNGLTTTLLTDNPNSYNATNLTISGITAAYLEPFRIDRSQANTASQNHNYSPEQEAEDNGAMDEFPYYTGKATTTGSGVFDTKGMVMGYFDGNTVTAMWNYAQQFAMNDNAYTGTFGPSTPGALEVISGQTNGVTLTTGTSTNSTTISSGTSLSTQAIADGADGFSLIGDLDPTNDACTISNDSSTTVTAAMSSSNKNIGDLLNSAGITWGGFMGGFNLDTVNANGTTGCTRSTYSSVLNSSIVDYVPHHAWFQYYTTTSNPAHTRPTSTAYIGYTEPKDSTSTPVHHQYDINDFYTAVKAGNFPSVSFLKAPAVQDAHAGNSDPLDEQAFVTNVVNFLEEQPDWKNTAVIIAYDDSDGWYDHQYITPTSSSYSSNDYLNGTSTCGTGTAPLGVTGSPVNGRCGPGTRTPFIVISPWARSNYVDSTAITQASVTRFIEDNWLGGTRIGSGSFDDTAGSITAMFNFSGSGNTGKLYLDSNYGTKLSSAPAISVTN</sequence>
<dbReference type="PANTHER" id="PTHR31956">
    <property type="entry name" value="NON-SPECIFIC PHOSPHOLIPASE C4-RELATED"/>
    <property type="match status" value="1"/>
</dbReference>